<dbReference type="EMBL" id="LR796534">
    <property type="protein sequence ID" value="CAB4149846.1"/>
    <property type="molecule type" value="Genomic_DNA"/>
</dbReference>
<protein>
    <submittedName>
        <fullName evidence="1">Uncharacterized protein</fullName>
    </submittedName>
</protein>
<name>A0A6J5MXR1_9CAUD</name>
<accession>A0A6J5MXR1</accession>
<proteinExistence type="predicted"/>
<evidence type="ECO:0000313" key="1">
    <source>
        <dbReference type="EMBL" id="CAB4149846.1"/>
    </source>
</evidence>
<sequence length="118" mass="13368">MSLEIGDYTVIVNVTFTTKDDEKMWHSYELIGVECPEAIDIRETDITEEMLQTEIASHYQYLAENPVEPPLEALAFVIQASEDNPAGVSFSDSGNEAIKRVKDWFVEQGGVLFPKIRR</sequence>
<gene>
    <name evidence="1" type="ORF">UFOVP549_7</name>
</gene>
<organism evidence="1">
    <name type="scientific">uncultured Caudovirales phage</name>
    <dbReference type="NCBI Taxonomy" id="2100421"/>
    <lineage>
        <taxon>Viruses</taxon>
        <taxon>Duplodnaviria</taxon>
        <taxon>Heunggongvirae</taxon>
        <taxon>Uroviricota</taxon>
        <taxon>Caudoviricetes</taxon>
        <taxon>Peduoviridae</taxon>
        <taxon>Maltschvirus</taxon>
        <taxon>Maltschvirus maltsch</taxon>
    </lineage>
</organism>
<reference evidence="1" key="1">
    <citation type="submission" date="2020-04" db="EMBL/GenBank/DDBJ databases">
        <authorList>
            <person name="Chiriac C."/>
            <person name="Salcher M."/>
            <person name="Ghai R."/>
            <person name="Kavagutti S V."/>
        </authorList>
    </citation>
    <scope>NUCLEOTIDE SEQUENCE</scope>
</reference>